<dbReference type="InterPro" id="IPR040178">
    <property type="entry name" value="RNF220_RING"/>
</dbReference>
<name>A0ABN8P1Z0_9CNID</name>
<dbReference type="InterPro" id="IPR052443">
    <property type="entry name" value="E3_ubiq-ligase_RNF220-like"/>
</dbReference>
<feature type="region of interest" description="Disordered" evidence="4">
    <location>
        <begin position="518"/>
        <end position="552"/>
    </location>
</feature>
<evidence type="ECO:0000256" key="3">
    <source>
        <dbReference type="PROSITE-ProRule" id="PRU00175"/>
    </source>
</evidence>
<feature type="compositionally biased region" description="Acidic residues" evidence="4">
    <location>
        <begin position="469"/>
        <end position="482"/>
    </location>
</feature>
<keyword evidence="2" id="KW-0862">Zinc</keyword>
<comment type="caution">
    <text evidence="6">The sequence shown here is derived from an EMBL/GenBank/DDBJ whole genome shotgun (WGS) entry which is preliminary data.</text>
</comment>
<feature type="region of interest" description="Disordered" evidence="4">
    <location>
        <begin position="354"/>
        <end position="383"/>
    </location>
</feature>
<feature type="region of interest" description="Disordered" evidence="4">
    <location>
        <begin position="290"/>
        <end position="325"/>
    </location>
</feature>
<gene>
    <name evidence="6" type="ORF">PLOB_00034816</name>
</gene>
<dbReference type="EMBL" id="CALNXK010000048">
    <property type="protein sequence ID" value="CAH3130785.1"/>
    <property type="molecule type" value="Genomic_DNA"/>
</dbReference>
<keyword evidence="7" id="KW-1185">Reference proteome</keyword>
<keyword evidence="1 3" id="KW-0479">Metal-binding</keyword>
<dbReference type="PROSITE" id="PS50089">
    <property type="entry name" value="ZF_RING_2"/>
    <property type="match status" value="1"/>
</dbReference>
<sequence>MEKLGGPAYIPNPLTSPALMVLASTAEAARSSSSSPGPMNDYHPVYSSPSSRYIDGETVHRMVLNSSHYQHRSSHLALYPGAEHYADRMPHEFSPHFLQLHHHLSGGLLHKTSGPTALFNGTGAFRRVLPPEHTFPFHHLQHQRLEREHVESLYKNSELDKEASLDRIAKERISPHKPEKDSEMLLKRSKSKSPSPRMTSSLLKESDNASVETLSIKTEQIDDSECGKSSGEDTEVGEDLPLKGRKRSSSQTPCCPICGTSIRLGEMESHFAWEMERFLDENRKLRRSQREAAIAARKNGETLPRKVKQENRGDSSQRLDDTPASTRQQATSMFCICFSQTYLRVCANRMARTGRSAPLKPTRSRSSQSSPVNSPLAGEEGPSGIKTTLCPVCEEVIHGNGDELNSHVEACLRKKEGGGIDDNEEANGHDVFEEYEWAGQTRIRATSLLEGGFKASGFQTGIKRKREDEDVGDLNIDGDDSEEYGKPQYTEADVIPCTSDEPDEDHVRQALRGAVISGECSPVDRKSPTREEQEKDAEGGTAETKQNGESVDGTSNPDLVICSLKARIKELGDKKTDKMKCLICMEPYTNPLASISCWHVHCEECWLRTLGAKKLCPQCNMITSPSDLRRIYL</sequence>
<dbReference type="CDD" id="cd16563">
    <property type="entry name" value="RING-HC_RNF220"/>
    <property type="match status" value="1"/>
</dbReference>
<feature type="domain" description="RING-type" evidence="5">
    <location>
        <begin position="581"/>
        <end position="620"/>
    </location>
</feature>
<feature type="compositionally biased region" description="Basic and acidic residues" evidence="4">
    <location>
        <begin position="522"/>
        <end position="538"/>
    </location>
</feature>
<evidence type="ECO:0000313" key="7">
    <source>
        <dbReference type="Proteomes" id="UP001159405"/>
    </source>
</evidence>
<feature type="region of interest" description="Disordered" evidence="4">
    <location>
        <begin position="460"/>
        <end position="487"/>
    </location>
</feature>
<feature type="compositionally biased region" description="Basic and acidic residues" evidence="4">
    <location>
        <begin position="298"/>
        <end position="321"/>
    </location>
</feature>
<feature type="compositionally biased region" description="Low complexity" evidence="4">
    <location>
        <begin position="192"/>
        <end position="202"/>
    </location>
</feature>
<dbReference type="InterPro" id="IPR001841">
    <property type="entry name" value="Znf_RING"/>
</dbReference>
<dbReference type="PANTHER" id="PTHR13459:SF1">
    <property type="entry name" value="E3 UBIQUITIN-PROTEIN LIGASE RNF220 ISOFORM X1"/>
    <property type="match status" value="1"/>
</dbReference>
<dbReference type="Proteomes" id="UP001159405">
    <property type="component" value="Unassembled WGS sequence"/>
</dbReference>
<dbReference type="Gene3D" id="3.30.40.10">
    <property type="entry name" value="Zinc/RING finger domain, C3HC4 (zinc finger)"/>
    <property type="match status" value="1"/>
</dbReference>
<evidence type="ECO:0000259" key="5">
    <source>
        <dbReference type="PROSITE" id="PS50089"/>
    </source>
</evidence>
<dbReference type="Pfam" id="PF15926">
    <property type="entry name" value="RNF220"/>
    <property type="match status" value="1"/>
</dbReference>
<feature type="compositionally biased region" description="Polar residues" evidence="4">
    <location>
        <begin position="543"/>
        <end position="552"/>
    </location>
</feature>
<proteinExistence type="predicted"/>
<reference evidence="6 7" key="1">
    <citation type="submission" date="2022-05" db="EMBL/GenBank/DDBJ databases">
        <authorList>
            <consortium name="Genoscope - CEA"/>
            <person name="William W."/>
        </authorList>
    </citation>
    <scope>NUCLEOTIDE SEQUENCE [LARGE SCALE GENOMIC DNA]</scope>
</reference>
<organism evidence="6 7">
    <name type="scientific">Porites lobata</name>
    <dbReference type="NCBI Taxonomy" id="104759"/>
    <lineage>
        <taxon>Eukaryota</taxon>
        <taxon>Metazoa</taxon>
        <taxon>Cnidaria</taxon>
        <taxon>Anthozoa</taxon>
        <taxon>Hexacorallia</taxon>
        <taxon>Scleractinia</taxon>
        <taxon>Fungiina</taxon>
        <taxon>Poritidae</taxon>
        <taxon>Porites</taxon>
    </lineage>
</organism>
<accession>A0ABN8P1Z0</accession>
<dbReference type="InterPro" id="IPR031824">
    <property type="entry name" value="RNF220_mid"/>
</dbReference>
<evidence type="ECO:0000256" key="1">
    <source>
        <dbReference type="ARBA" id="ARBA00022771"/>
    </source>
</evidence>
<protein>
    <recommendedName>
        <fullName evidence="5">RING-type domain-containing protein</fullName>
    </recommendedName>
</protein>
<dbReference type="Pfam" id="PF13923">
    <property type="entry name" value="zf-C3HC4_2"/>
    <property type="match status" value="1"/>
</dbReference>
<dbReference type="PANTHER" id="PTHR13459">
    <property type="entry name" value="E3 UBIQUITIN-PROTEIN LIGASE RNF220 ISOFORM X1"/>
    <property type="match status" value="1"/>
</dbReference>
<feature type="compositionally biased region" description="Basic and acidic residues" evidence="4">
    <location>
        <begin position="171"/>
        <end position="186"/>
    </location>
</feature>
<evidence type="ECO:0000313" key="6">
    <source>
        <dbReference type="EMBL" id="CAH3130785.1"/>
    </source>
</evidence>
<dbReference type="SUPFAM" id="SSF57850">
    <property type="entry name" value="RING/U-box"/>
    <property type="match status" value="1"/>
</dbReference>
<keyword evidence="1 3" id="KW-0863">Zinc-finger</keyword>
<evidence type="ECO:0000256" key="4">
    <source>
        <dbReference type="SAM" id="MobiDB-lite"/>
    </source>
</evidence>
<dbReference type="InterPro" id="IPR013083">
    <property type="entry name" value="Znf_RING/FYVE/PHD"/>
</dbReference>
<feature type="region of interest" description="Disordered" evidence="4">
    <location>
        <begin position="171"/>
        <end position="252"/>
    </location>
</feature>
<evidence type="ECO:0000256" key="2">
    <source>
        <dbReference type="ARBA" id="ARBA00022833"/>
    </source>
</evidence>
<feature type="compositionally biased region" description="Polar residues" evidence="4">
    <location>
        <begin position="208"/>
        <end position="218"/>
    </location>
</feature>